<protein>
    <submittedName>
        <fullName evidence="1">Uncharacterized protein</fullName>
    </submittedName>
</protein>
<comment type="caution">
    <text evidence="1">The sequence shown here is derived from an EMBL/GenBank/DDBJ whole genome shotgun (WGS) entry which is preliminary data.</text>
</comment>
<proteinExistence type="predicted"/>
<organism evidence="1 2">
    <name type="scientific">Caerostris darwini</name>
    <dbReference type="NCBI Taxonomy" id="1538125"/>
    <lineage>
        <taxon>Eukaryota</taxon>
        <taxon>Metazoa</taxon>
        <taxon>Ecdysozoa</taxon>
        <taxon>Arthropoda</taxon>
        <taxon>Chelicerata</taxon>
        <taxon>Arachnida</taxon>
        <taxon>Araneae</taxon>
        <taxon>Araneomorphae</taxon>
        <taxon>Entelegynae</taxon>
        <taxon>Araneoidea</taxon>
        <taxon>Araneidae</taxon>
        <taxon>Caerostris</taxon>
    </lineage>
</organism>
<gene>
    <name evidence="1" type="ORF">CDAR_433381</name>
</gene>
<keyword evidence="2" id="KW-1185">Reference proteome</keyword>
<dbReference type="Proteomes" id="UP001054837">
    <property type="component" value="Unassembled WGS sequence"/>
</dbReference>
<name>A0AAV4WEA1_9ARAC</name>
<sequence>MRCVKELRKYSAPKTMVQQAALTLWSDLFQTEIKAIHPNNDVDHAVAVCGLVEIQRDVPSINVHSEKQDLVFFLKKEFGM</sequence>
<evidence type="ECO:0000313" key="1">
    <source>
        <dbReference type="EMBL" id="GIY80559.1"/>
    </source>
</evidence>
<evidence type="ECO:0000313" key="2">
    <source>
        <dbReference type="Proteomes" id="UP001054837"/>
    </source>
</evidence>
<dbReference type="AlphaFoldDB" id="A0AAV4WEA1"/>
<accession>A0AAV4WEA1</accession>
<reference evidence="1 2" key="1">
    <citation type="submission" date="2021-06" db="EMBL/GenBank/DDBJ databases">
        <title>Caerostris darwini draft genome.</title>
        <authorList>
            <person name="Kono N."/>
            <person name="Arakawa K."/>
        </authorList>
    </citation>
    <scope>NUCLEOTIDE SEQUENCE [LARGE SCALE GENOMIC DNA]</scope>
</reference>
<dbReference type="EMBL" id="BPLQ01014521">
    <property type="protein sequence ID" value="GIY80559.1"/>
    <property type="molecule type" value="Genomic_DNA"/>
</dbReference>